<reference evidence="4 5" key="1">
    <citation type="journal article" date="2012" name="New Phytol.">
        <title>Insight into trade-off between wood decay and parasitism from the genome of a fungal forest pathogen.</title>
        <authorList>
            <person name="Olson A."/>
            <person name="Aerts A."/>
            <person name="Asiegbu F."/>
            <person name="Belbahri L."/>
            <person name="Bouzid O."/>
            <person name="Broberg A."/>
            <person name="Canback B."/>
            <person name="Coutinho P.M."/>
            <person name="Cullen D."/>
            <person name="Dalman K."/>
            <person name="Deflorio G."/>
            <person name="van Diepen L.T."/>
            <person name="Dunand C."/>
            <person name="Duplessis S."/>
            <person name="Durling M."/>
            <person name="Gonthier P."/>
            <person name="Grimwood J."/>
            <person name="Fossdal C.G."/>
            <person name="Hansson D."/>
            <person name="Henrissat B."/>
            <person name="Hietala A."/>
            <person name="Himmelstrand K."/>
            <person name="Hoffmeister D."/>
            <person name="Hogberg N."/>
            <person name="James T.Y."/>
            <person name="Karlsson M."/>
            <person name="Kohler A."/>
            <person name="Kues U."/>
            <person name="Lee Y.H."/>
            <person name="Lin Y.C."/>
            <person name="Lind M."/>
            <person name="Lindquist E."/>
            <person name="Lombard V."/>
            <person name="Lucas S."/>
            <person name="Lunden K."/>
            <person name="Morin E."/>
            <person name="Murat C."/>
            <person name="Park J."/>
            <person name="Raffaello T."/>
            <person name="Rouze P."/>
            <person name="Salamov A."/>
            <person name="Schmutz J."/>
            <person name="Solheim H."/>
            <person name="Stahlberg J."/>
            <person name="Velez H."/>
            <person name="de Vries R.P."/>
            <person name="Wiebenga A."/>
            <person name="Woodward S."/>
            <person name="Yakovlev I."/>
            <person name="Garbelotto M."/>
            <person name="Martin F."/>
            <person name="Grigoriev I.V."/>
            <person name="Stenlid J."/>
        </authorList>
    </citation>
    <scope>NUCLEOTIDE SEQUENCE [LARGE SCALE GENOMIC DNA]</scope>
    <source>
        <strain evidence="4 5">TC 32-1</strain>
    </source>
</reference>
<dbReference type="GeneID" id="20674081"/>
<proteinExistence type="predicted"/>
<keyword evidence="1" id="KW-0175">Coiled coil</keyword>
<keyword evidence="5" id="KW-1185">Reference proteome</keyword>
<dbReference type="InParanoid" id="W4K9E1"/>
<dbReference type="AlphaFoldDB" id="W4K9E1"/>
<feature type="compositionally biased region" description="Polar residues" evidence="2">
    <location>
        <begin position="322"/>
        <end position="331"/>
    </location>
</feature>
<accession>W4K9E1</accession>
<sequence length="483" mass="52212">MIDDPLGVDDQAVVVAIAAAAVMTLVVAFAAAAVTTTPVVAAAAMTTPVAAAVAAAAAVTTPLVAARAALGLAPKIPRLILKPPRAPASSVISSVQAQPTHLLTLAASKDTPKNATLFSMLAGYTKEPALVPSWTIAHDDQSHVAPLMLALPKIKTMPLTVVRADPAAHTAPPEGSIASNNMELNNAIARNNEVEERLDEMGQEMANMKAEVNALKAETRERSAGRDGSDTGQRRNNILSSFWICSLLMKQEYCANEAGWAKNVVAGVQMDGAHWNPSMNQTKLAELMMPMILAVIHITFSSWVKAYKKSKKPIVDQSIVRQKQQCNGHKTQSTDELEEETLTGAGGNGGLDPQTNNEGPISHNAQIGVSKLGKQKPVSHKPYLMHAPMDHVAQIQFYSIVYYEISHVSSPRQEYGAPREKGLPVSKKITKPKIPHFESALLEEREGHFGEDDDLYGNEVPDKMAEPWDEEMWRARTYLEGKM</sequence>
<feature type="transmembrane region" description="Helical" evidence="3">
    <location>
        <begin position="40"/>
        <end position="65"/>
    </location>
</feature>
<dbReference type="HOGENOM" id="CLU_565059_0_0_1"/>
<organism evidence="4 5">
    <name type="scientific">Heterobasidion irregulare (strain TC 32-1)</name>
    <dbReference type="NCBI Taxonomy" id="747525"/>
    <lineage>
        <taxon>Eukaryota</taxon>
        <taxon>Fungi</taxon>
        <taxon>Dikarya</taxon>
        <taxon>Basidiomycota</taxon>
        <taxon>Agaricomycotina</taxon>
        <taxon>Agaricomycetes</taxon>
        <taxon>Russulales</taxon>
        <taxon>Bondarzewiaceae</taxon>
        <taxon>Heterobasidion</taxon>
        <taxon>Heterobasidion annosum species complex</taxon>
    </lineage>
</organism>
<evidence type="ECO:0000313" key="4">
    <source>
        <dbReference type="EMBL" id="ETW82452.1"/>
    </source>
</evidence>
<keyword evidence="3" id="KW-1133">Transmembrane helix</keyword>
<evidence type="ECO:0000256" key="2">
    <source>
        <dbReference type="SAM" id="MobiDB-lite"/>
    </source>
</evidence>
<evidence type="ECO:0000256" key="1">
    <source>
        <dbReference type="SAM" id="Coils"/>
    </source>
</evidence>
<feature type="region of interest" description="Disordered" evidence="2">
    <location>
        <begin position="322"/>
        <end position="360"/>
    </location>
</feature>
<keyword evidence="3" id="KW-0812">Transmembrane</keyword>
<feature type="coiled-coil region" evidence="1">
    <location>
        <begin position="177"/>
        <end position="218"/>
    </location>
</feature>
<feature type="transmembrane region" description="Helical" evidence="3">
    <location>
        <begin position="12"/>
        <end position="34"/>
    </location>
</feature>
<protein>
    <submittedName>
        <fullName evidence="4">Uncharacterized protein</fullName>
    </submittedName>
</protein>
<keyword evidence="3" id="KW-0472">Membrane</keyword>
<evidence type="ECO:0000313" key="5">
    <source>
        <dbReference type="Proteomes" id="UP000030671"/>
    </source>
</evidence>
<name>W4K9E1_HETIT</name>
<dbReference type="EMBL" id="KI925457">
    <property type="protein sequence ID" value="ETW82452.1"/>
    <property type="molecule type" value="Genomic_DNA"/>
</dbReference>
<dbReference type="Proteomes" id="UP000030671">
    <property type="component" value="Unassembled WGS sequence"/>
</dbReference>
<evidence type="ECO:0000256" key="3">
    <source>
        <dbReference type="SAM" id="Phobius"/>
    </source>
</evidence>
<dbReference type="RefSeq" id="XP_009544812.1">
    <property type="nucleotide sequence ID" value="XM_009546517.1"/>
</dbReference>
<gene>
    <name evidence="4" type="ORF">HETIRDRAFT_426131</name>
</gene>
<dbReference type="KEGG" id="hir:HETIRDRAFT_426131"/>